<feature type="domain" description="Rhodopsin" evidence="7">
    <location>
        <begin position="51"/>
        <end position="298"/>
    </location>
</feature>
<evidence type="ECO:0000256" key="6">
    <source>
        <dbReference type="SAM" id="Phobius"/>
    </source>
</evidence>
<organism evidence="8 9">
    <name type="scientific">Byssochlamys spectabilis</name>
    <name type="common">Paecilomyces variotii</name>
    <dbReference type="NCBI Taxonomy" id="264951"/>
    <lineage>
        <taxon>Eukaryota</taxon>
        <taxon>Fungi</taxon>
        <taxon>Dikarya</taxon>
        <taxon>Ascomycota</taxon>
        <taxon>Pezizomycotina</taxon>
        <taxon>Eurotiomycetes</taxon>
        <taxon>Eurotiomycetidae</taxon>
        <taxon>Eurotiales</taxon>
        <taxon>Thermoascaceae</taxon>
        <taxon>Paecilomyces</taxon>
    </lineage>
</organism>
<comment type="subcellular location">
    <subcellularLocation>
        <location evidence="1">Membrane</location>
        <topology evidence="1">Multi-pass membrane protein</topology>
    </subcellularLocation>
</comment>
<evidence type="ECO:0000259" key="7">
    <source>
        <dbReference type="Pfam" id="PF20684"/>
    </source>
</evidence>
<sequence length="394" mass="43877">MAEIPNNIANAAASGRVPKGIDLSYLAQERNEPTIIATLFVFSLTTFVIILRCYARRCILKKFGLDDAIAVATMPFYLVFIVLGITVMRIGGGRHYDYIAYVMSLSDVAKSEKLDFVAHMLYVTALFVCRLSGLAFYLRLVGRHPRIQLFIHCATAFIVAGYLAQFFLLLLHCRPITGLWPYPFQVSSAGLREICLPWGTVYGVIAGISLGCDIAMLGIPATLIARLHASRKRKIQLSFVLFPGILVVVLSFVRIWLTFEGNTDDGSWFYCPMIVVESSELGGTLIALSIPALKPLVSNWYTRSHQSRQGFSLRYSRIWQGNRLKSAAGHTKYEMDRPMAKKDLNVSHDGGNPHFKGTSAVGRPLAPDPYLSNHAWEIEGREWYHTHGTSGPAE</sequence>
<name>A0A443I0A0_BYSSP</name>
<dbReference type="PANTHER" id="PTHR33048">
    <property type="entry name" value="PTH11-LIKE INTEGRAL MEMBRANE PROTEIN (AFU_ORTHOLOGUE AFUA_5G11245)"/>
    <property type="match status" value="1"/>
</dbReference>
<dbReference type="Pfam" id="PF20684">
    <property type="entry name" value="Fung_rhodopsin"/>
    <property type="match status" value="1"/>
</dbReference>
<dbReference type="GO" id="GO:0016020">
    <property type="term" value="C:membrane"/>
    <property type="evidence" value="ECO:0007669"/>
    <property type="project" value="UniProtKB-SubCell"/>
</dbReference>
<evidence type="ECO:0000256" key="4">
    <source>
        <dbReference type="ARBA" id="ARBA00023136"/>
    </source>
</evidence>
<dbReference type="EMBL" id="RCNU01000002">
    <property type="protein sequence ID" value="RWQ97488.1"/>
    <property type="molecule type" value="Genomic_DNA"/>
</dbReference>
<dbReference type="InterPro" id="IPR052337">
    <property type="entry name" value="SAT4-like"/>
</dbReference>
<evidence type="ECO:0000313" key="9">
    <source>
        <dbReference type="Proteomes" id="UP000283841"/>
    </source>
</evidence>
<dbReference type="InterPro" id="IPR049326">
    <property type="entry name" value="Rhodopsin_dom_fungi"/>
</dbReference>
<evidence type="ECO:0000256" key="3">
    <source>
        <dbReference type="ARBA" id="ARBA00022989"/>
    </source>
</evidence>
<feature type="transmembrane region" description="Helical" evidence="6">
    <location>
        <begin position="116"/>
        <end position="137"/>
    </location>
</feature>
<dbReference type="GeneID" id="39594670"/>
<dbReference type="RefSeq" id="XP_028487133.1">
    <property type="nucleotide sequence ID" value="XM_028625393.1"/>
</dbReference>
<proteinExistence type="inferred from homology"/>
<feature type="transmembrane region" description="Helical" evidence="6">
    <location>
        <begin position="201"/>
        <end position="225"/>
    </location>
</feature>
<feature type="transmembrane region" description="Helical" evidence="6">
    <location>
        <begin position="237"/>
        <end position="257"/>
    </location>
</feature>
<accession>A0A443I0A0</accession>
<keyword evidence="2 6" id="KW-0812">Transmembrane</keyword>
<feature type="transmembrane region" description="Helical" evidence="6">
    <location>
        <begin position="76"/>
        <end position="96"/>
    </location>
</feature>
<dbReference type="VEuPathDB" id="FungiDB:C8Q69DRAFT_138078"/>
<evidence type="ECO:0000256" key="1">
    <source>
        <dbReference type="ARBA" id="ARBA00004141"/>
    </source>
</evidence>
<keyword evidence="3 6" id="KW-1133">Transmembrane helix</keyword>
<evidence type="ECO:0000256" key="5">
    <source>
        <dbReference type="ARBA" id="ARBA00038359"/>
    </source>
</evidence>
<evidence type="ECO:0000313" key="8">
    <source>
        <dbReference type="EMBL" id="RWQ97488.1"/>
    </source>
</evidence>
<gene>
    <name evidence="8" type="ORF">C8Q69DRAFT_138078</name>
</gene>
<comment type="caution">
    <text evidence="8">The sequence shown here is derived from an EMBL/GenBank/DDBJ whole genome shotgun (WGS) entry which is preliminary data.</text>
</comment>
<dbReference type="AlphaFoldDB" id="A0A443I0A0"/>
<evidence type="ECO:0000256" key="2">
    <source>
        <dbReference type="ARBA" id="ARBA00022692"/>
    </source>
</evidence>
<feature type="transmembrane region" description="Helical" evidence="6">
    <location>
        <begin position="35"/>
        <end position="55"/>
    </location>
</feature>
<reference evidence="8 9" key="1">
    <citation type="journal article" date="2018" name="Front. Microbiol.">
        <title>Genomic and genetic insights into a cosmopolitan fungus, Paecilomyces variotii (Eurotiales).</title>
        <authorList>
            <person name="Urquhart A.S."/>
            <person name="Mondo S.J."/>
            <person name="Makela M.R."/>
            <person name="Hane J.K."/>
            <person name="Wiebenga A."/>
            <person name="He G."/>
            <person name="Mihaltcheva S."/>
            <person name="Pangilinan J."/>
            <person name="Lipzen A."/>
            <person name="Barry K."/>
            <person name="de Vries R.P."/>
            <person name="Grigoriev I.V."/>
            <person name="Idnurm A."/>
        </authorList>
    </citation>
    <scope>NUCLEOTIDE SEQUENCE [LARGE SCALE GENOMIC DNA]</scope>
    <source>
        <strain evidence="8 9">CBS 101075</strain>
    </source>
</reference>
<keyword evidence="4 6" id="KW-0472">Membrane</keyword>
<keyword evidence="9" id="KW-1185">Reference proteome</keyword>
<protein>
    <recommendedName>
        <fullName evidence="7">Rhodopsin domain-containing protein</fullName>
    </recommendedName>
</protein>
<comment type="similarity">
    <text evidence="5">Belongs to the SAT4 family.</text>
</comment>
<dbReference type="PANTHER" id="PTHR33048:SF47">
    <property type="entry name" value="INTEGRAL MEMBRANE PROTEIN-RELATED"/>
    <property type="match status" value="1"/>
</dbReference>
<dbReference type="Proteomes" id="UP000283841">
    <property type="component" value="Unassembled WGS sequence"/>
</dbReference>
<feature type="transmembrane region" description="Helical" evidence="6">
    <location>
        <begin position="149"/>
        <end position="171"/>
    </location>
</feature>